<proteinExistence type="inferred from homology"/>
<dbReference type="Pfam" id="PF09334">
    <property type="entry name" value="tRNA-synt_1g"/>
    <property type="match status" value="1"/>
</dbReference>
<comment type="function">
    <text evidence="1 8">Is required not only for elongation of protein synthesis but also for the initiation of all mRNA translation through initiator tRNA(fMet) aminoacylation.</text>
</comment>
<dbReference type="NCBIfam" id="TIGR00398">
    <property type="entry name" value="metG"/>
    <property type="match status" value="1"/>
</dbReference>
<dbReference type="GO" id="GO:0006431">
    <property type="term" value="P:methionyl-tRNA aminoacylation"/>
    <property type="evidence" value="ECO:0007669"/>
    <property type="project" value="UniProtKB-UniRule"/>
</dbReference>
<dbReference type="InterPro" id="IPR014729">
    <property type="entry name" value="Rossmann-like_a/b/a_fold"/>
</dbReference>
<evidence type="ECO:0000256" key="1">
    <source>
        <dbReference type="ARBA" id="ARBA00003314"/>
    </source>
</evidence>
<comment type="catalytic activity">
    <reaction evidence="7 8">
        <text>tRNA(Met) + L-methionine + ATP = L-methionyl-tRNA(Met) + AMP + diphosphate</text>
        <dbReference type="Rhea" id="RHEA:13481"/>
        <dbReference type="Rhea" id="RHEA-COMP:9667"/>
        <dbReference type="Rhea" id="RHEA-COMP:9698"/>
        <dbReference type="ChEBI" id="CHEBI:30616"/>
        <dbReference type="ChEBI" id="CHEBI:33019"/>
        <dbReference type="ChEBI" id="CHEBI:57844"/>
        <dbReference type="ChEBI" id="CHEBI:78442"/>
        <dbReference type="ChEBI" id="CHEBI:78530"/>
        <dbReference type="ChEBI" id="CHEBI:456215"/>
        <dbReference type="EC" id="6.1.1.10"/>
    </reaction>
</comment>
<dbReference type="PRINTS" id="PR01041">
    <property type="entry name" value="TRNASYNTHMET"/>
</dbReference>
<accession>A0A347WDP6</accession>
<feature type="domain" description="Methionyl-tRNA synthetase anticodon-binding" evidence="10">
    <location>
        <begin position="375"/>
        <end position="506"/>
    </location>
</feature>
<dbReference type="SUPFAM" id="SSF52374">
    <property type="entry name" value="Nucleotidylyl transferase"/>
    <property type="match status" value="1"/>
</dbReference>
<dbReference type="Pfam" id="PF19303">
    <property type="entry name" value="Anticodon_3"/>
    <property type="match status" value="1"/>
</dbReference>
<dbReference type="RefSeq" id="WP_102323460.1">
    <property type="nucleotide sequence ID" value="NZ_CALCQY010000010.1"/>
</dbReference>
<name>A0A347WDP6_9PROT</name>
<comment type="caution">
    <text evidence="8">Lacks conserved residue(s) required for the propagation of feature annotation.</text>
</comment>
<keyword evidence="6 8" id="KW-0030">Aminoacyl-tRNA synthetase</keyword>
<dbReference type="AlphaFoldDB" id="A0A347WDP6"/>
<dbReference type="Gene3D" id="3.40.50.620">
    <property type="entry name" value="HUPs"/>
    <property type="match status" value="1"/>
</dbReference>
<evidence type="ECO:0000259" key="10">
    <source>
        <dbReference type="Pfam" id="PF19303"/>
    </source>
</evidence>
<dbReference type="EC" id="6.1.1.10" evidence="8"/>
<protein>
    <recommendedName>
        <fullName evidence="8">Methionine--tRNA ligase</fullName>
        <ecNumber evidence="8">6.1.1.10</ecNumber>
    </recommendedName>
    <alternativeName>
        <fullName evidence="8">Methionyl-tRNA synthetase</fullName>
        <shortName evidence="8">MetRS</shortName>
    </alternativeName>
</protein>
<reference evidence="11 12" key="1">
    <citation type="submission" date="2017-08" db="EMBL/GenBank/DDBJ databases">
        <title>Complete genome sequence of Gluconacetobacter saccharivorans CV1 isolated from Fermented Vinegar.</title>
        <authorList>
            <person name="Kim S.-Y."/>
        </authorList>
    </citation>
    <scope>NUCLEOTIDE SEQUENCE [LARGE SCALE GENOMIC DNA]</scope>
    <source>
        <strain evidence="11 12">CV1</strain>
    </source>
</reference>
<dbReference type="FunFam" id="2.170.220.10:FF:000001">
    <property type="entry name" value="methionine--tRNA ligase, mitochondrial"/>
    <property type="match status" value="1"/>
</dbReference>
<sequence length="512" mass="57597">MTRRYYVTTPIYYVNGAPHIGHAYTSVAADVIARFKRLAGFDVFFLTGTDEHGQKVEQAAQTAGMEPIAFADRVAADFRDMYDTMAISYDDFIRTTEPRHAEGASALWKRLEENGHIYLDAYEGWYALRDECFYGEDELVDGPDGRKVAPTGAAVEWVREPSYFFRLSAFGDRLLELYENRPGFIEPQSRRNEVASFVRQGLRDLSISRTSFNWGIPVPGDPKHVMYVWVDALANYLSALGFPDEKGPRWDFWPANLHLVGKDILRFHAIYWPALLMGAGLELPERVFSHGWWTIEGQKMSKSLGNVVDPRDLVKTFGLDPIRFFLMREMPFGGDSDLSRRAIVSRMNVELANDLGNLAQRTLSQIARNCEGVLPPQGAHTAEDTALLAPASLLPQIMHEQIDRQALTDALEEVWKVIRACNAYIDHQAPWKLKKTDAARMADVLRVLADALRIIATVLQPYMPGSMDRMLTQLGVEAGERDFAALDTPLPGGRVLPAPQGIFPRFVEPEAT</sequence>
<dbReference type="OrthoDB" id="9810191at2"/>
<evidence type="ECO:0000256" key="2">
    <source>
        <dbReference type="ARBA" id="ARBA00022598"/>
    </source>
</evidence>
<keyword evidence="12" id="KW-1185">Reference proteome</keyword>
<evidence type="ECO:0000256" key="7">
    <source>
        <dbReference type="ARBA" id="ARBA00047364"/>
    </source>
</evidence>
<dbReference type="SUPFAM" id="SSF47323">
    <property type="entry name" value="Anticodon-binding domain of a subclass of class I aminoacyl-tRNA synthetases"/>
    <property type="match status" value="1"/>
</dbReference>
<keyword evidence="4 8" id="KW-0067">ATP-binding</keyword>
<organism evidence="11 12">
    <name type="scientific">Komagataeibacter saccharivorans</name>
    <dbReference type="NCBI Taxonomy" id="265959"/>
    <lineage>
        <taxon>Bacteria</taxon>
        <taxon>Pseudomonadati</taxon>
        <taxon>Pseudomonadota</taxon>
        <taxon>Alphaproteobacteria</taxon>
        <taxon>Acetobacterales</taxon>
        <taxon>Acetobacteraceae</taxon>
        <taxon>Komagataeibacter</taxon>
    </lineage>
</organism>
<dbReference type="InterPro" id="IPR015413">
    <property type="entry name" value="Methionyl/Leucyl_tRNA_Synth"/>
</dbReference>
<dbReference type="InterPro" id="IPR014758">
    <property type="entry name" value="Met-tRNA_synth"/>
</dbReference>
<dbReference type="KEGG" id="ksc:CD178_02238"/>
<dbReference type="Gene3D" id="1.10.730.10">
    <property type="entry name" value="Isoleucyl-tRNA Synthetase, Domain 1"/>
    <property type="match status" value="1"/>
</dbReference>
<feature type="short sequence motif" description="'HIGH' region" evidence="8">
    <location>
        <begin position="12"/>
        <end position="22"/>
    </location>
</feature>
<dbReference type="PANTHER" id="PTHR43326:SF1">
    <property type="entry name" value="METHIONINE--TRNA LIGASE, MITOCHONDRIAL"/>
    <property type="match status" value="1"/>
</dbReference>
<dbReference type="EMBL" id="CP023036">
    <property type="protein sequence ID" value="AXY22989.1"/>
    <property type="molecule type" value="Genomic_DNA"/>
</dbReference>
<dbReference type="CDD" id="cd07957">
    <property type="entry name" value="Anticodon_Ia_Met"/>
    <property type="match status" value="1"/>
</dbReference>
<dbReference type="GO" id="GO:0005524">
    <property type="term" value="F:ATP binding"/>
    <property type="evidence" value="ECO:0007669"/>
    <property type="project" value="UniProtKB-UniRule"/>
</dbReference>
<feature type="short sequence motif" description="'KMSKS' region" evidence="8">
    <location>
        <begin position="299"/>
        <end position="303"/>
    </location>
</feature>
<comment type="subcellular location">
    <subcellularLocation>
        <location evidence="8">Cytoplasm</location>
    </subcellularLocation>
</comment>
<dbReference type="GO" id="GO:0005737">
    <property type="term" value="C:cytoplasm"/>
    <property type="evidence" value="ECO:0007669"/>
    <property type="project" value="UniProtKB-SubCell"/>
</dbReference>
<evidence type="ECO:0000256" key="3">
    <source>
        <dbReference type="ARBA" id="ARBA00022741"/>
    </source>
</evidence>
<evidence type="ECO:0000256" key="8">
    <source>
        <dbReference type="HAMAP-Rule" id="MF_01228"/>
    </source>
</evidence>
<dbReference type="InterPro" id="IPR041872">
    <property type="entry name" value="Anticodon_Met"/>
</dbReference>
<keyword evidence="8" id="KW-0963">Cytoplasm</keyword>
<dbReference type="CDD" id="cd00814">
    <property type="entry name" value="MetRS_core"/>
    <property type="match status" value="1"/>
</dbReference>
<gene>
    <name evidence="8 11" type="primary">metG</name>
    <name evidence="11" type="ORF">CD178_02238</name>
</gene>
<dbReference type="GO" id="GO:0004825">
    <property type="term" value="F:methionine-tRNA ligase activity"/>
    <property type="evidence" value="ECO:0007669"/>
    <property type="project" value="UniProtKB-UniRule"/>
</dbReference>
<dbReference type="NCBIfam" id="NF008900">
    <property type="entry name" value="PRK12267.1"/>
    <property type="match status" value="1"/>
</dbReference>
<evidence type="ECO:0000256" key="6">
    <source>
        <dbReference type="ARBA" id="ARBA00023146"/>
    </source>
</evidence>
<dbReference type="InterPro" id="IPR033911">
    <property type="entry name" value="MetRS_core"/>
</dbReference>
<keyword evidence="2 8" id="KW-0436">Ligase</keyword>
<evidence type="ECO:0000259" key="9">
    <source>
        <dbReference type="Pfam" id="PF09334"/>
    </source>
</evidence>
<comment type="subunit">
    <text evidence="8">Monomer.</text>
</comment>
<feature type="domain" description="Methionyl/Leucyl tRNA synthetase" evidence="9">
    <location>
        <begin position="5"/>
        <end position="363"/>
    </location>
</feature>
<keyword evidence="3 8" id="KW-0547">Nucleotide-binding</keyword>
<dbReference type="InterPro" id="IPR023457">
    <property type="entry name" value="Met-tRNA_synth_2"/>
</dbReference>
<dbReference type="PANTHER" id="PTHR43326">
    <property type="entry name" value="METHIONYL-TRNA SYNTHETASE"/>
    <property type="match status" value="1"/>
</dbReference>
<comment type="similarity">
    <text evidence="8">Belongs to the class-I aminoacyl-tRNA synthetase family. MetG type 2B subfamily.</text>
</comment>
<evidence type="ECO:0000256" key="4">
    <source>
        <dbReference type="ARBA" id="ARBA00022840"/>
    </source>
</evidence>
<dbReference type="HAMAP" id="MF_01228">
    <property type="entry name" value="Met_tRNA_synth_type2"/>
    <property type="match status" value="1"/>
</dbReference>
<evidence type="ECO:0000313" key="12">
    <source>
        <dbReference type="Proteomes" id="UP000264120"/>
    </source>
</evidence>
<dbReference type="Gene3D" id="2.170.220.10">
    <property type="match status" value="1"/>
</dbReference>
<evidence type="ECO:0000313" key="11">
    <source>
        <dbReference type="EMBL" id="AXY22989.1"/>
    </source>
</evidence>
<dbReference type="InterPro" id="IPR009080">
    <property type="entry name" value="tRNAsynth_Ia_anticodon-bd"/>
</dbReference>
<keyword evidence="5 8" id="KW-0648">Protein biosynthesis</keyword>
<evidence type="ECO:0000256" key="5">
    <source>
        <dbReference type="ARBA" id="ARBA00022917"/>
    </source>
</evidence>
<dbReference type="Proteomes" id="UP000264120">
    <property type="component" value="Chromosome"/>
</dbReference>